<feature type="signal peptide" evidence="1">
    <location>
        <begin position="1"/>
        <end position="20"/>
    </location>
</feature>
<reference evidence="2 3" key="1">
    <citation type="submission" date="2020-03" db="EMBL/GenBank/DDBJ databases">
        <authorList>
            <person name="Lai Q."/>
        </authorList>
    </citation>
    <scope>NUCLEOTIDE SEQUENCE [LARGE SCALE GENOMIC DNA]</scope>
    <source>
        <strain evidence="2 3">CCUG 25036</strain>
    </source>
</reference>
<protein>
    <recommendedName>
        <fullName evidence="4">DUF2845 domain-containing protein</fullName>
    </recommendedName>
</protein>
<keyword evidence="1" id="KW-0732">Signal</keyword>
<sequence length="90" mass="9883">MKRMFVIGLATLLVIGSAAADTYRSGSKVLGSGDSEGRLREVMGKPDRETPIETSRGGLRGYRLEYFRDGKSVQFEVVNGRIQSITQIDS</sequence>
<organism evidence="2 3">
    <name type="scientific">Luteibacter anthropi</name>
    <dbReference type="NCBI Taxonomy" id="564369"/>
    <lineage>
        <taxon>Bacteria</taxon>
        <taxon>Pseudomonadati</taxon>
        <taxon>Pseudomonadota</taxon>
        <taxon>Gammaproteobacteria</taxon>
        <taxon>Lysobacterales</taxon>
        <taxon>Rhodanobacteraceae</taxon>
        <taxon>Luteibacter</taxon>
    </lineage>
</organism>
<evidence type="ECO:0000313" key="2">
    <source>
        <dbReference type="EMBL" id="NII08889.1"/>
    </source>
</evidence>
<proteinExistence type="predicted"/>
<dbReference type="RefSeq" id="WP_166952540.1">
    <property type="nucleotide sequence ID" value="NZ_CP077072.1"/>
</dbReference>
<comment type="caution">
    <text evidence="2">The sequence shown here is derived from an EMBL/GenBank/DDBJ whole genome shotgun (WGS) entry which is preliminary data.</text>
</comment>
<keyword evidence="3" id="KW-1185">Reference proteome</keyword>
<evidence type="ECO:0008006" key="4">
    <source>
        <dbReference type="Google" id="ProtNLM"/>
    </source>
</evidence>
<accession>A0A7X5UEL0</accession>
<dbReference type="AlphaFoldDB" id="A0A7X5UEL0"/>
<evidence type="ECO:0000256" key="1">
    <source>
        <dbReference type="SAM" id="SignalP"/>
    </source>
</evidence>
<dbReference type="Proteomes" id="UP000490980">
    <property type="component" value="Unassembled WGS sequence"/>
</dbReference>
<dbReference type="EMBL" id="JAARLZ010000016">
    <property type="protein sequence ID" value="NII08889.1"/>
    <property type="molecule type" value="Genomic_DNA"/>
</dbReference>
<gene>
    <name evidence="2" type="ORF">HBF25_21110</name>
</gene>
<name>A0A7X5UEL0_9GAMM</name>
<evidence type="ECO:0000313" key="3">
    <source>
        <dbReference type="Proteomes" id="UP000490980"/>
    </source>
</evidence>
<feature type="chain" id="PRO_5030518720" description="DUF2845 domain-containing protein" evidence="1">
    <location>
        <begin position="21"/>
        <end position="90"/>
    </location>
</feature>